<dbReference type="AlphaFoldDB" id="A0ABD2ZP13"/>
<evidence type="ECO:0000256" key="4">
    <source>
        <dbReference type="ARBA" id="ARBA00023163"/>
    </source>
</evidence>
<dbReference type="PROSITE" id="PS51369">
    <property type="entry name" value="TCP"/>
    <property type="match status" value="1"/>
</dbReference>
<comment type="subcellular location">
    <subcellularLocation>
        <location evidence="1">Nucleus</location>
    </subcellularLocation>
</comment>
<evidence type="ECO:0000256" key="2">
    <source>
        <dbReference type="ARBA" id="ARBA00023015"/>
    </source>
</evidence>
<evidence type="ECO:0000313" key="9">
    <source>
        <dbReference type="Proteomes" id="UP001630127"/>
    </source>
</evidence>
<dbReference type="PANTHER" id="PTHR31072">
    <property type="entry name" value="TRANSCRIPTION FACTOR TCP4-RELATED"/>
    <property type="match status" value="1"/>
</dbReference>
<dbReference type="GO" id="GO:0005634">
    <property type="term" value="C:nucleus"/>
    <property type="evidence" value="ECO:0007669"/>
    <property type="project" value="UniProtKB-SubCell"/>
</dbReference>
<accession>A0ABD2ZP13</accession>
<feature type="region of interest" description="Disordered" evidence="6">
    <location>
        <begin position="1"/>
        <end position="28"/>
    </location>
</feature>
<dbReference type="PANTHER" id="PTHR31072:SF97">
    <property type="entry name" value="TRANSCRIPTION FACTOR TCP4-LIKE"/>
    <property type="match status" value="1"/>
</dbReference>
<keyword evidence="3" id="KW-0238">DNA-binding</keyword>
<organism evidence="8 9">
    <name type="scientific">Cinchona calisaya</name>
    <dbReference type="NCBI Taxonomy" id="153742"/>
    <lineage>
        <taxon>Eukaryota</taxon>
        <taxon>Viridiplantae</taxon>
        <taxon>Streptophyta</taxon>
        <taxon>Embryophyta</taxon>
        <taxon>Tracheophyta</taxon>
        <taxon>Spermatophyta</taxon>
        <taxon>Magnoliopsida</taxon>
        <taxon>eudicotyledons</taxon>
        <taxon>Gunneridae</taxon>
        <taxon>Pentapetalae</taxon>
        <taxon>asterids</taxon>
        <taxon>lamiids</taxon>
        <taxon>Gentianales</taxon>
        <taxon>Rubiaceae</taxon>
        <taxon>Cinchonoideae</taxon>
        <taxon>Cinchoneae</taxon>
        <taxon>Cinchona</taxon>
    </lineage>
</organism>
<protein>
    <recommendedName>
        <fullName evidence="7">TCP domain-containing protein</fullName>
    </recommendedName>
</protein>
<evidence type="ECO:0000256" key="5">
    <source>
        <dbReference type="ARBA" id="ARBA00023242"/>
    </source>
</evidence>
<dbReference type="EMBL" id="JBJUIK010000008">
    <property type="protein sequence ID" value="KAL3519930.1"/>
    <property type="molecule type" value="Genomic_DNA"/>
</dbReference>
<keyword evidence="4" id="KW-0804">Transcription</keyword>
<evidence type="ECO:0000259" key="7">
    <source>
        <dbReference type="PROSITE" id="PS51369"/>
    </source>
</evidence>
<proteinExistence type="predicted"/>
<evidence type="ECO:0000256" key="3">
    <source>
        <dbReference type="ARBA" id="ARBA00023125"/>
    </source>
</evidence>
<sequence>MHGGRIVRSAGRKDRHSKVSTARGPRDRRVRLSPTTAIQFYDVQDRLGYDRPSNAIDWLMKEAKAAIDALDHQDSSNATTANLEATTILMQPRNSHLPEKGLEVLDESTNCSRSVCGIDSQEYLNGNNFSSFSMENDGFQIYPHVGDLGTSRNIRSQTQGLSLSFHTTVQQDFSFPFSSAQDGLIPPAFTPSNCDSETNSEMAICQRILGWNSNSNNQFFHRESLKSSFSPPISGPLVNQFPDLYFPGTRISSDNGLSKLSAAARIQGLEEQNPISGEPSSATSLLNYQD</sequence>
<keyword evidence="2" id="KW-0805">Transcription regulation</keyword>
<dbReference type="Pfam" id="PF03634">
    <property type="entry name" value="TCP"/>
    <property type="match status" value="1"/>
</dbReference>
<feature type="compositionally biased region" description="Polar residues" evidence="6">
    <location>
        <begin position="273"/>
        <end position="290"/>
    </location>
</feature>
<evidence type="ECO:0000256" key="6">
    <source>
        <dbReference type="SAM" id="MobiDB-lite"/>
    </source>
</evidence>
<keyword evidence="5" id="KW-0539">Nucleus</keyword>
<gene>
    <name evidence="8" type="ORF">ACH5RR_018079</name>
</gene>
<dbReference type="InterPro" id="IPR005333">
    <property type="entry name" value="Transcription_factor_TCP"/>
</dbReference>
<dbReference type="Proteomes" id="UP001630127">
    <property type="component" value="Unassembled WGS sequence"/>
</dbReference>
<evidence type="ECO:0000313" key="8">
    <source>
        <dbReference type="EMBL" id="KAL3519930.1"/>
    </source>
</evidence>
<reference evidence="8 9" key="1">
    <citation type="submission" date="2024-11" db="EMBL/GenBank/DDBJ databases">
        <title>A near-complete genome assembly of Cinchona calisaya.</title>
        <authorList>
            <person name="Lian D.C."/>
            <person name="Zhao X.W."/>
            <person name="Wei L."/>
        </authorList>
    </citation>
    <scope>NUCLEOTIDE SEQUENCE [LARGE SCALE GENOMIC DNA]</scope>
    <source>
        <tissue evidence="8">Nenye</tissue>
    </source>
</reference>
<name>A0ABD2ZP13_9GENT</name>
<comment type="caution">
    <text evidence="8">The sequence shown here is derived from an EMBL/GenBank/DDBJ whole genome shotgun (WGS) entry which is preliminary data.</text>
</comment>
<evidence type="ECO:0000256" key="1">
    <source>
        <dbReference type="ARBA" id="ARBA00004123"/>
    </source>
</evidence>
<dbReference type="GO" id="GO:0003677">
    <property type="term" value="F:DNA binding"/>
    <property type="evidence" value="ECO:0007669"/>
    <property type="project" value="UniProtKB-KW"/>
</dbReference>
<keyword evidence="9" id="KW-1185">Reference proteome</keyword>
<feature type="region of interest" description="Disordered" evidence="6">
    <location>
        <begin position="270"/>
        <end position="290"/>
    </location>
</feature>
<feature type="domain" description="TCP" evidence="7">
    <location>
        <begin position="12"/>
        <end position="70"/>
    </location>
</feature>
<dbReference type="InterPro" id="IPR017887">
    <property type="entry name" value="TF_TCP_subgr"/>
</dbReference>